<organism evidence="1 2">
    <name type="scientific">Flavobacterium anhuiense</name>
    <dbReference type="NCBI Taxonomy" id="459526"/>
    <lineage>
        <taxon>Bacteria</taxon>
        <taxon>Pseudomonadati</taxon>
        <taxon>Bacteroidota</taxon>
        <taxon>Flavobacteriia</taxon>
        <taxon>Flavobacteriales</taxon>
        <taxon>Flavobacteriaceae</taxon>
        <taxon>Flavobacterium</taxon>
    </lineage>
</organism>
<keyword evidence="2" id="KW-1185">Reference proteome</keyword>
<name>A0ABY0LZX3_9FLAO</name>
<protein>
    <submittedName>
        <fullName evidence="1">Uncharacterized protein</fullName>
    </submittedName>
</protein>
<sequence length="98" mass="11397">MLRNLKKEEGLAKNLQRVSCLKKAWNSAYRTEVLAAPTTISEPTPQRREHLTYPLVVLKTPVFCSRFKANASKYFLLKSRKFNKKSIIDSLNFNMHQI</sequence>
<reference evidence="1 2" key="1">
    <citation type="submission" date="2016-10" db="EMBL/GenBank/DDBJ databases">
        <authorList>
            <person name="Varghese N."/>
            <person name="Submissions S."/>
        </authorList>
    </citation>
    <scope>NUCLEOTIDE SEQUENCE [LARGE SCALE GENOMIC DNA]</scope>
    <source>
        <strain evidence="1 2">CGMCC 1.6859</strain>
    </source>
</reference>
<gene>
    <name evidence="1" type="ORF">SAMN02927916_3122</name>
</gene>
<evidence type="ECO:0000313" key="1">
    <source>
        <dbReference type="EMBL" id="SCY73996.1"/>
    </source>
</evidence>
<comment type="caution">
    <text evidence="1">The sequence shown here is derived from an EMBL/GenBank/DDBJ whole genome shotgun (WGS) entry which is preliminary data.</text>
</comment>
<accession>A0ABY0LZX3</accession>
<dbReference type="Proteomes" id="UP000199307">
    <property type="component" value="Unassembled WGS sequence"/>
</dbReference>
<proteinExistence type="predicted"/>
<dbReference type="EMBL" id="FMVC01000005">
    <property type="protein sequence ID" value="SCY73996.1"/>
    <property type="molecule type" value="Genomic_DNA"/>
</dbReference>
<evidence type="ECO:0000313" key="2">
    <source>
        <dbReference type="Proteomes" id="UP000199307"/>
    </source>
</evidence>